<dbReference type="RefSeq" id="XP_003021236.1">
    <property type="nucleotide sequence ID" value="XM_003021190.1"/>
</dbReference>
<dbReference type="OrthoDB" id="9989144at2759"/>
<sequence>MKIKTTRRKPEEKKTVKGQQGRKALHLNMAEEETYILITGTNSGLGFSTCCRLMDEFLVSRPDNQSLTLIFTTRSEKKSNETLAQLKNHLRATARKLWGLEGAAKAESRITFKPEHVDLCDLLSVRAMARRVVAEIPKLDILILNAGIAGFTGINWPLAFWCVLTDTIYALTWPARYTYSNVGVMNRKQTSQPDEPPMGKIFCANVFGHYMLTHYLLSVLGKSTLKPARVIWTSSLESTRELFSVNDMQGLKVAESYQSVKYLTDLLILTEPLSSSAPWADKYLTPSTCSGMDTNSATYTRPKMYLSHPGICSTSIVPLALPLVWSMMFVSWIARLMGSPWHVIDPYSGANATVWLSLSPKSTLDGAEAEYERLGGGKPKWGSACDRLGRQCVASTEVEGWGYAGVVGPAVLEADKLRRRKRGATDLTAEEKTAFVDAGRDCWKQMETLRLRWEDLLSREEANNVKS</sequence>
<evidence type="ECO:0008006" key="10">
    <source>
        <dbReference type="Google" id="ProtNLM"/>
    </source>
</evidence>
<reference evidence="9" key="1">
    <citation type="journal article" date="2011" name="Genome Biol.">
        <title>Comparative and functional genomics provide insights into the pathogenicity of dermatophytic fungi.</title>
        <authorList>
            <person name="Burmester A."/>
            <person name="Shelest E."/>
            <person name="Gloeckner G."/>
            <person name="Heddergott C."/>
            <person name="Schindler S."/>
            <person name="Staib P."/>
            <person name="Heidel A."/>
            <person name="Felder M."/>
            <person name="Petzold A."/>
            <person name="Szafranski K."/>
            <person name="Feuermann M."/>
            <person name="Pedruzzi I."/>
            <person name="Priebe S."/>
            <person name="Groth M."/>
            <person name="Winkler R."/>
            <person name="Li W."/>
            <person name="Kniemeyer O."/>
            <person name="Schroeckh V."/>
            <person name="Hertweck C."/>
            <person name="Hube B."/>
            <person name="White T.C."/>
            <person name="Platzer M."/>
            <person name="Guthke R."/>
            <person name="Heitman J."/>
            <person name="Woestemeyer J."/>
            <person name="Zipfel P.F."/>
            <person name="Monod M."/>
            <person name="Brakhage A.A."/>
        </authorList>
    </citation>
    <scope>NUCLEOTIDE SEQUENCE [LARGE SCALE GENOMIC DNA]</scope>
    <source>
        <strain evidence="9">HKI 0517</strain>
    </source>
</reference>
<dbReference type="PANTHER" id="PTHR43647:SF1">
    <property type="entry name" value="3-KETO-STEROID REDUCTASE ERG27"/>
    <property type="match status" value="1"/>
</dbReference>
<keyword evidence="5" id="KW-0443">Lipid metabolism</keyword>
<evidence type="ECO:0000256" key="4">
    <source>
        <dbReference type="ARBA" id="ARBA00023002"/>
    </source>
</evidence>
<dbReference type="GeneID" id="9578081"/>
<dbReference type="PANTHER" id="PTHR43647">
    <property type="entry name" value="DEHYDROGENASE"/>
    <property type="match status" value="1"/>
</dbReference>
<dbReference type="KEGG" id="tve:TRV_04668"/>
<keyword evidence="3" id="KW-0752">Steroid biosynthesis</keyword>
<proteinExistence type="inferred from homology"/>
<evidence type="ECO:0000313" key="9">
    <source>
        <dbReference type="Proteomes" id="UP000008383"/>
    </source>
</evidence>
<dbReference type="GO" id="GO:0006696">
    <property type="term" value="P:ergosterol biosynthetic process"/>
    <property type="evidence" value="ECO:0007669"/>
    <property type="project" value="TreeGrafter"/>
</dbReference>
<dbReference type="GO" id="GO:0005789">
    <property type="term" value="C:endoplasmic reticulum membrane"/>
    <property type="evidence" value="ECO:0007669"/>
    <property type="project" value="TreeGrafter"/>
</dbReference>
<dbReference type="GO" id="GO:0000253">
    <property type="term" value="F:3-beta-hydroxysteroid 3-dehydrogenase (NADP+) activity"/>
    <property type="evidence" value="ECO:0007669"/>
    <property type="project" value="TreeGrafter"/>
</dbReference>
<feature type="region of interest" description="Disordered" evidence="7">
    <location>
        <begin position="1"/>
        <end position="23"/>
    </location>
</feature>
<name>D4DC16_TRIVH</name>
<evidence type="ECO:0000256" key="1">
    <source>
        <dbReference type="ARBA" id="ARBA00022516"/>
    </source>
</evidence>
<comment type="caution">
    <text evidence="8">The sequence shown here is derived from an EMBL/GenBank/DDBJ whole genome shotgun (WGS) entry which is preliminary data.</text>
</comment>
<keyword evidence="1" id="KW-0444">Lipid biosynthesis</keyword>
<accession>D4DC16</accession>
<dbReference type="GO" id="GO:0005811">
    <property type="term" value="C:lipid droplet"/>
    <property type="evidence" value="ECO:0007669"/>
    <property type="project" value="TreeGrafter"/>
</dbReference>
<evidence type="ECO:0000313" key="8">
    <source>
        <dbReference type="EMBL" id="EFE40618.1"/>
    </source>
</evidence>
<dbReference type="InterPro" id="IPR051593">
    <property type="entry name" value="Ergosterol_Biosynth_ERG27"/>
</dbReference>
<dbReference type="SUPFAM" id="SSF51735">
    <property type="entry name" value="NAD(P)-binding Rossmann-fold domains"/>
    <property type="match status" value="1"/>
</dbReference>
<gene>
    <name evidence="8" type="ORF">TRV_04668</name>
</gene>
<evidence type="ECO:0000256" key="5">
    <source>
        <dbReference type="ARBA" id="ARBA00023098"/>
    </source>
</evidence>
<dbReference type="InterPro" id="IPR036291">
    <property type="entry name" value="NAD(P)-bd_dom_sf"/>
</dbReference>
<comment type="similarity">
    <text evidence="6">Belongs to the short-chain dehydrogenases/reductases (SDR) family. ERG27 subfamily.</text>
</comment>
<evidence type="ECO:0000256" key="6">
    <source>
        <dbReference type="ARBA" id="ARBA00023593"/>
    </source>
</evidence>
<dbReference type="Gene3D" id="3.40.50.720">
    <property type="entry name" value="NAD(P)-binding Rossmann-like Domain"/>
    <property type="match status" value="1"/>
</dbReference>
<protein>
    <recommendedName>
        <fullName evidence="10">3-ketosteroid reductase</fullName>
    </recommendedName>
</protein>
<evidence type="ECO:0000256" key="2">
    <source>
        <dbReference type="ARBA" id="ARBA00022857"/>
    </source>
</evidence>
<dbReference type="EMBL" id="ACYE01000235">
    <property type="protein sequence ID" value="EFE40618.1"/>
    <property type="molecule type" value="Genomic_DNA"/>
</dbReference>
<keyword evidence="4" id="KW-0560">Oxidoreductase</keyword>
<keyword evidence="2" id="KW-0521">NADP</keyword>
<dbReference type="Proteomes" id="UP000008383">
    <property type="component" value="Unassembled WGS sequence"/>
</dbReference>
<dbReference type="HOGENOM" id="CLU_029944_0_0_1"/>
<evidence type="ECO:0000256" key="7">
    <source>
        <dbReference type="SAM" id="MobiDB-lite"/>
    </source>
</evidence>
<evidence type="ECO:0000256" key="3">
    <source>
        <dbReference type="ARBA" id="ARBA00022955"/>
    </source>
</evidence>
<dbReference type="AlphaFoldDB" id="D4DC16"/>
<keyword evidence="9" id="KW-1185">Reference proteome</keyword>
<organism evidence="8 9">
    <name type="scientific">Trichophyton verrucosum (strain HKI 0517)</name>
    <dbReference type="NCBI Taxonomy" id="663202"/>
    <lineage>
        <taxon>Eukaryota</taxon>
        <taxon>Fungi</taxon>
        <taxon>Dikarya</taxon>
        <taxon>Ascomycota</taxon>
        <taxon>Pezizomycotina</taxon>
        <taxon>Eurotiomycetes</taxon>
        <taxon>Eurotiomycetidae</taxon>
        <taxon>Onygenales</taxon>
        <taxon>Arthrodermataceae</taxon>
        <taxon>Trichophyton</taxon>
    </lineage>
</organism>
<dbReference type="GO" id="GO:0005741">
    <property type="term" value="C:mitochondrial outer membrane"/>
    <property type="evidence" value="ECO:0007669"/>
    <property type="project" value="TreeGrafter"/>
</dbReference>